<dbReference type="SMART" id="SM00287">
    <property type="entry name" value="SH3b"/>
    <property type="match status" value="1"/>
</dbReference>
<dbReference type="Pfam" id="PF00404">
    <property type="entry name" value="Dockerin_1"/>
    <property type="match status" value="1"/>
</dbReference>
<evidence type="ECO:0000256" key="1">
    <source>
        <dbReference type="ARBA" id="ARBA00001561"/>
    </source>
</evidence>
<accession>A0ABR7HLC1</accession>
<dbReference type="SUPFAM" id="SSF63446">
    <property type="entry name" value="Type I dockerin domain"/>
    <property type="match status" value="1"/>
</dbReference>
<dbReference type="Gene3D" id="3.90.1720.10">
    <property type="entry name" value="endopeptidase domain like (from Nostoc punctiforme)"/>
    <property type="match status" value="1"/>
</dbReference>
<dbReference type="PROSITE" id="PS50911">
    <property type="entry name" value="CHAP"/>
    <property type="match status" value="1"/>
</dbReference>
<dbReference type="SUPFAM" id="SSF54001">
    <property type="entry name" value="Cysteine proteinases"/>
    <property type="match status" value="1"/>
</dbReference>
<feature type="signal peptide" evidence="3">
    <location>
        <begin position="1"/>
        <end position="32"/>
    </location>
</feature>
<dbReference type="InterPro" id="IPR018247">
    <property type="entry name" value="EF_Hand_1_Ca_BS"/>
</dbReference>
<evidence type="ECO:0000256" key="2">
    <source>
        <dbReference type="ARBA" id="ARBA00011901"/>
    </source>
</evidence>
<evidence type="ECO:0000313" key="8">
    <source>
        <dbReference type="Proteomes" id="UP000636755"/>
    </source>
</evidence>
<dbReference type="Proteomes" id="UP000636755">
    <property type="component" value="Unassembled WGS sequence"/>
</dbReference>
<dbReference type="InterPro" id="IPR016134">
    <property type="entry name" value="Dockerin_dom"/>
</dbReference>
<proteinExistence type="predicted"/>
<dbReference type="EC" id="3.5.1.28" evidence="2"/>
<dbReference type="InterPro" id="IPR038765">
    <property type="entry name" value="Papain-like_cys_pep_sf"/>
</dbReference>
<feature type="domain" description="Dockerin" evidence="5">
    <location>
        <begin position="269"/>
        <end position="333"/>
    </location>
</feature>
<comment type="catalytic activity">
    <reaction evidence="1">
        <text>Hydrolyzes the link between N-acetylmuramoyl residues and L-amino acid residues in certain cell-wall glycopeptides.</text>
        <dbReference type="EC" id="3.5.1.28"/>
    </reaction>
</comment>
<dbReference type="InterPro" id="IPR036439">
    <property type="entry name" value="Dockerin_dom_sf"/>
</dbReference>
<dbReference type="Gene3D" id="1.10.1330.10">
    <property type="entry name" value="Dockerin domain"/>
    <property type="match status" value="1"/>
</dbReference>
<feature type="domain" description="SH3b" evidence="6">
    <location>
        <begin position="194"/>
        <end position="264"/>
    </location>
</feature>
<dbReference type="PROSITE" id="PS51781">
    <property type="entry name" value="SH3B"/>
    <property type="match status" value="1"/>
</dbReference>
<dbReference type="InterPro" id="IPR003646">
    <property type="entry name" value="SH3-like_bac-type"/>
</dbReference>
<dbReference type="InterPro" id="IPR002105">
    <property type="entry name" value="Dockerin_1_rpt"/>
</dbReference>
<keyword evidence="3" id="KW-0732">Signal</keyword>
<dbReference type="PROSITE" id="PS51766">
    <property type="entry name" value="DOCKERIN"/>
    <property type="match status" value="1"/>
</dbReference>
<dbReference type="EMBL" id="JACOPS010000003">
    <property type="protein sequence ID" value="MBC5728324.1"/>
    <property type="molecule type" value="Genomic_DNA"/>
</dbReference>
<evidence type="ECO:0000259" key="4">
    <source>
        <dbReference type="PROSITE" id="PS50911"/>
    </source>
</evidence>
<name>A0ABR7HLC1_9FIRM</name>
<dbReference type="RefSeq" id="WP_186935478.1">
    <property type="nucleotide sequence ID" value="NZ_JACOPS010000003.1"/>
</dbReference>
<dbReference type="Pfam" id="PF05257">
    <property type="entry name" value="CHAP"/>
    <property type="match status" value="1"/>
</dbReference>
<sequence>MFFKKLKRIPAMFLVCALLFTTVFSYSMIANASSSFTPRLDAPSYSNDYYYSNKNIYYQYGYGMPNCTAYAYGRAYEILGRDPGLCHYDAYEWYDYNDGYSRGQTPKVGAVACWEYYRNGETGGHVAVVEKVENGTVTFSNSAWGWENFYLTYADVNDPAMGESGWNFQGFIYLGDFDKNNNNKDDNDTITYKTGVYEVEVSDYLNMRESATTSSKTVYQIKNGTELYVTDVKQSGGYTWGYTTYKNVKGWVALDYCKYLRDKPLDNGNNYEHGDINMNGAVDILDITELQMYVSKNADFTDTQLKLADVDGNGKIDISDVTELQRIISLNKA</sequence>
<dbReference type="PROSITE" id="PS00018">
    <property type="entry name" value="EF_HAND_1"/>
    <property type="match status" value="1"/>
</dbReference>
<evidence type="ECO:0000256" key="3">
    <source>
        <dbReference type="SAM" id="SignalP"/>
    </source>
</evidence>
<dbReference type="Pfam" id="PF08239">
    <property type="entry name" value="SH3_3"/>
    <property type="match status" value="1"/>
</dbReference>
<keyword evidence="8" id="KW-1185">Reference proteome</keyword>
<reference evidence="7 8" key="1">
    <citation type="submission" date="2020-08" db="EMBL/GenBank/DDBJ databases">
        <title>Genome public.</title>
        <authorList>
            <person name="Liu C."/>
            <person name="Sun Q."/>
        </authorList>
    </citation>
    <scope>NUCLEOTIDE SEQUENCE [LARGE SCALE GENOMIC DNA]</scope>
    <source>
        <strain evidence="7 8">NSJ-71</strain>
    </source>
</reference>
<dbReference type="Gene3D" id="2.30.30.40">
    <property type="entry name" value="SH3 Domains"/>
    <property type="match status" value="1"/>
</dbReference>
<feature type="domain" description="Peptidase C51" evidence="4">
    <location>
        <begin position="42"/>
        <end position="173"/>
    </location>
</feature>
<gene>
    <name evidence="7" type="ORF">H8R91_07305</name>
</gene>
<feature type="chain" id="PRO_5046934194" description="N-acetylmuramoyl-L-alanine amidase" evidence="3">
    <location>
        <begin position="33"/>
        <end position="333"/>
    </location>
</feature>
<evidence type="ECO:0000259" key="5">
    <source>
        <dbReference type="PROSITE" id="PS51766"/>
    </source>
</evidence>
<evidence type="ECO:0000259" key="6">
    <source>
        <dbReference type="PROSITE" id="PS51781"/>
    </source>
</evidence>
<protein>
    <recommendedName>
        <fullName evidence="2">N-acetylmuramoyl-L-alanine amidase</fullName>
        <ecNumber evidence="2">3.5.1.28</ecNumber>
    </recommendedName>
</protein>
<dbReference type="InterPro" id="IPR007921">
    <property type="entry name" value="CHAP_dom"/>
</dbReference>
<comment type="caution">
    <text evidence="7">The sequence shown here is derived from an EMBL/GenBank/DDBJ whole genome shotgun (WGS) entry which is preliminary data.</text>
</comment>
<evidence type="ECO:0000313" key="7">
    <source>
        <dbReference type="EMBL" id="MBC5728324.1"/>
    </source>
</evidence>
<organism evidence="7 8">
    <name type="scientific">Ruminococcus intestinalis</name>
    <dbReference type="NCBI Taxonomy" id="2763066"/>
    <lineage>
        <taxon>Bacteria</taxon>
        <taxon>Bacillati</taxon>
        <taxon>Bacillota</taxon>
        <taxon>Clostridia</taxon>
        <taxon>Eubacteriales</taxon>
        <taxon>Oscillospiraceae</taxon>
        <taxon>Ruminococcus</taxon>
    </lineage>
</organism>
<dbReference type="CDD" id="cd14256">
    <property type="entry name" value="Dockerin_I"/>
    <property type="match status" value="1"/>
</dbReference>